<dbReference type="Proteomes" id="UP000061348">
    <property type="component" value="Unassembled WGS sequence"/>
</dbReference>
<feature type="region of interest" description="Disordered" evidence="1">
    <location>
        <begin position="150"/>
        <end position="173"/>
    </location>
</feature>
<dbReference type="AlphaFoldDB" id="A0A109LDK2"/>
<proteinExistence type="predicted"/>
<gene>
    <name evidence="2" type="ORF">PFLmoz3_04809</name>
</gene>
<evidence type="ECO:0000313" key="3">
    <source>
        <dbReference type="Proteomes" id="UP000061348"/>
    </source>
</evidence>
<organism evidence="2 3">
    <name type="scientific">Pseudomonas fluorescens</name>
    <dbReference type="NCBI Taxonomy" id="294"/>
    <lineage>
        <taxon>Bacteria</taxon>
        <taxon>Pseudomonadati</taxon>
        <taxon>Pseudomonadota</taxon>
        <taxon>Gammaproteobacteria</taxon>
        <taxon>Pseudomonadales</taxon>
        <taxon>Pseudomonadaceae</taxon>
        <taxon>Pseudomonas</taxon>
    </lineage>
</organism>
<reference evidence="2 3" key="1">
    <citation type="submission" date="2015-05" db="EMBL/GenBank/DDBJ databases">
        <title>A genomic and transcriptomic approach to investigate the blue pigment phenotype in Pseudomonas fluorescens.</title>
        <authorList>
            <person name="Andreani N.A."/>
            <person name="Cardazzo B."/>
        </authorList>
    </citation>
    <scope>NUCLEOTIDE SEQUENCE [LARGE SCALE GENOMIC DNA]</scope>
    <source>
        <strain evidence="2 3">Ps_22</strain>
    </source>
</reference>
<name>A0A109LDK2_PSEFL</name>
<dbReference type="EMBL" id="LCYA01000128">
    <property type="protein sequence ID" value="KWV85564.1"/>
    <property type="molecule type" value="Genomic_DNA"/>
</dbReference>
<feature type="compositionally biased region" description="Pro residues" evidence="1">
    <location>
        <begin position="153"/>
        <end position="162"/>
    </location>
</feature>
<evidence type="ECO:0000256" key="1">
    <source>
        <dbReference type="SAM" id="MobiDB-lite"/>
    </source>
</evidence>
<evidence type="ECO:0000313" key="2">
    <source>
        <dbReference type="EMBL" id="KWV85564.1"/>
    </source>
</evidence>
<comment type="caution">
    <text evidence="2">The sequence shown here is derived from an EMBL/GenBank/DDBJ whole genome shotgun (WGS) entry which is preliminary data.</text>
</comment>
<sequence length="191" mass="19107">MAGRPGCVVIAGAGGIAAVGLATAGRSAQSTAGACVQRVAQPPRLAAGAVFRPGQLRLHEHGRVAAGLLSATGLGRAAQRVVAGIHDDFSGGGRPADAGAGATRYRPPPIAQHQPAGANHRLSGPDHCAAGISPPVGGLVRLRVRGVLCPEPAADPRPPSRPTPSGATGGVRARRRLFDQCDFAVADRLAA</sequence>
<accession>A0A109LDK2</accession>
<protein>
    <submittedName>
        <fullName evidence="2">Uncharacterized protein</fullName>
    </submittedName>
</protein>